<protein>
    <submittedName>
        <fullName evidence="2">Uncharacterized protein</fullName>
    </submittedName>
</protein>
<dbReference type="KEGG" id="aay:WYH_00876"/>
<dbReference type="InterPro" id="IPR045599">
    <property type="entry name" value="DUF6456"/>
</dbReference>
<dbReference type="STRING" id="1267766.WYH_00876"/>
<keyword evidence="3" id="KW-1185">Reference proteome</keyword>
<evidence type="ECO:0000256" key="1">
    <source>
        <dbReference type="SAM" id="MobiDB-lite"/>
    </source>
</evidence>
<feature type="region of interest" description="Disordered" evidence="1">
    <location>
        <begin position="1"/>
        <end position="28"/>
    </location>
</feature>
<sequence length="158" mass="17656">MAHRKLVERELTEEGPRRSGGVTRRRRSVTVNVAESPLTWLHAHGHLEDRLYDAGERLRADYERAQLAPGVTMRWDPVRIKGGPDRGLSPTERQIAARERFGGAIDAAGKGLEDILWRVVCAGETVPVAEKALQWPARSGKLVLKLALDRVADFYRIG</sequence>
<dbReference type="PATRIC" id="fig|1267766.3.peg.883"/>
<evidence type="ECO:0000313" key="3">
    <source>
        <dbReference type="Proteomes" id="UP000034392"/>
    </source>
</evidence>
<dbReference type="Proteomes" id="UP000034392">
    <property type="component" value="Chromosome"/>
</dbReference>
<accession>A0A0F7KRS5</accession>
<feature type="compositionally biased region" description="Basic and acidic residues" evidence="1">
    <location>
        <begin position="1"/>
        <end position="17"/>
    </location>
</feature>
<dbReference type="RefSeq" id="WP_046902856.1">
    <property type="nucleotide sequence ID" value="NZ_CP011452.2"/>
</dbReference>
<organism evidence="2 3">
    <name type="scientific">Croceibacterium atlanticum</name>
    <dbReference type="NCBI Taxonomy" id="1267766"/>
    <lineage>
        <taxon>Bacteria</taxon>
        <taxon>Pseudomonadati</taxon>
        <taxon>Pseudomonadota</taxon>
        <taxon>Alphaproteobacteria</taxon>
        <taxon>Sphingomonadales</taxon>
        <taxon>Erythrobacteraceae</taxon>
        <taxon>Croceibacterium</taxon>
    </lineage>
</organism>
<dbReference type="Pfam" id="PF20057">
    <property type="entry name" value="DUF6456"/>
    <property type="match status" value="1"/>
</dbReference>
<name>A0A0F7KRS5_9SPHN</name>
<dbReference type="AlphaFoldDB" id="A0A0F7KRS5"/>
<dbReference type="OrthoDB" id="7476630at2"/>
<evidence type="ECO:0000313" key="2">
    <source>
        <dbReference type="EMBL" id="AKH41927.1"/>
    </source>
</evidence>
<dbReference type="EMBL" id="CP011452">
    <property type="protein sequence ID" value="AKH41927.1"/>
    <property type="molecule type" value="Genomic_DNA"/>
</dbReference>
<proteinExistence type="predicted"/>
<reference evidence="2" key="1">
    <citation type="submission" date="2015-05" db="EMBL/GenBank/DDBJ databases">
        <title>The complete genome of Altererythrobacter atlanticus strain 26DY36.</title>
        <authorList>
            <person name="Wu Y.-H."/>
            <person name="Cheng H."/>
            <person name="Wu X.-W."/>
        </authorList>
    </citation>
    <scope>NUCLEOTIDE SEQUENCE [LARGE SCALE GENOMIC DNA]</scope>
    <source>
        <strain evidence="2">26DY36</strain>
    </source>
</reference>
<gene>
    <name evidence="2" type="ORF">WYH_00876</name>
</gene>